<feature type="coiled-coil region" evidence="1">
    <location>
        <begin position="55"/>
        <end position="86"/>
    </location>
</feature>
<dbReference type="EMBL" id="DSBT01000023">
    <property type="protein sequence ID" value="HDP76721.1"/>
    <property type="molecule type" value="Genomic_DNA"/>
</dbReference>
<evidence type="ECO:0000256" key="1">
    <source>
        <dbReference type="SAM" id="Coils"/>
    </source>
</evidence>
<keyword evidence="1" id="KW-0175">Coiled coil</keyword>
<dbReference type="Proteomes" id="UP000886198">
    <property type="component" value="Unassembled WGS sequence"/>
</dbReference>
<gene>
    <name evidence="2" type="ORF">ENN47_00755</name>
</gene>
<protein>
    <submittedName>
        <fullName evidence="2">Uncharacterized protein</fullName>
    </submittedName>
</protein>
<comment type="caution">
    <text evidence="2">The sequence shown here is derived from an EMBL/GenBank/DDBJ whole genome shotgun (WGS) entry which is preliminary data.</text>
</comment>
<organism evidence="2">
    <name type="scientific">Mesotoga infera</name>
    <dbReference type="NCBI Taxonomy" id="1236046"/>
    <lineage>
        <taxon>Bacteria</taxon>
        <taxon>Thermotogati</taxon>
        <taxon>Thermotogota</taxon>
        <taxon>Thermotogae</taxon>
        <taxon>Kosmotogales</taxon>
        <taxon>Kosmotogaceae</taxon>
        <taxon>Mesotoga</taxon>
    </lineage>
</organism>
<sequence>MKRIIVVSVLVLIFGVVATAAPHLRSRLDEDILELQRQIQIANVMNAVELSPEQLQEIYSLVKSTRGELEDLKDRITSTLENALEKAISGETVLLPEREAFAARMHSIMENYLTGLKSIISIKQGENLAEYFQQKVSSNRLDTSKMNEVIRERIAEKLPNVAEQLRQRMENLPPEAQERLKNSNVLERFEVMRNQVSKKVTARRPEIVQKSLQNRITPQGLAMILLSDEALEVMEKMLAK</sequence>
<accession>A0A7C1GR85</accession>
<proteinExistence type="predicted"/>
<name>A0A7C1GR85_9BACT</name>
<evidence type="ECO:0000313" key="2">
    <source>
        <dbReference type="EMBL" id="HDP76721.1"/>
    </source>
</evidence>
<dbReference type="AlphaFoldDB" id="A0A7C1GR85"/>
<reference evidence="2" key="1">
    <citation type="journal article" date="2020" name="mSystems">
        <title>Genome- and Community-Level Interaction Insights into Carbon Utilization and Element Cycling Functions of Hydrothermarchaeota in Hydrothermal Sediment.</title>
        <authorList>
            <person name="Zhou Z."/>
            <person name="Liu Y."/>
            <person name="Xu W."/>
            <person name="Pan J."/>
            <person name="Luo Z.H."/>
            <person name="Li M."/>
        </authorList>
    </citation>
    <scope>NUCLEOTIDE SEQUENCE [LARGE SCALE GENOMIC DNA]</scope>
    <source>
        <strain evidence="2">SpSt-1179</strain>
    </source>
</reference>